<dbReference type="EMBL" id="JAGTPG010000001">
    <property type="protein sequence ID" value="MBR8638370.1"/>
    <property type="molecule type" value="Genomic_DNA"/>
</dbReference>
<feature type="compositionally biased region" description="Pro residues" evidence="1">
    <location>
        <begin position="422"/>
        <end position="436"/>
    </location>
</feature>
<dbReference type="Proteomes" id="UP000682308">
    <property type="component" value="Unassembled WGS sequence"/>
</dbReference>
<comment type="caution">
    <text evidence="4">The sequence shown here is derived from an EMBL/GenBank/DDBJ whole genome shotgun (WGS) entry which is preliminary data.</text>
</comment>
<reference evidence="4 5" key="1">
    <citation type="submission" date="2021-04" db="EMBL/GenBank/DDBJ databases">
        <title>Characterization of the biosynthetic gene cluster of new lipopeptides with antitumor activity in the genome of the marine Streptomyces PHM034.</title>
        <authorList>
            <person name="Ceniceros A."/>
            <person name="Canedo L."/>
            <person name="Mendez C."/>
            <person name="Olano C."/>
            <person name="Schleissner C."/>
            <person name="Cuevas C."/>
            <person name="De La Calle F."/>
            <person name="Salas J.A."/>
        </authorList>
    </citation>
    <scope>NUCLEOTIDE SEQUENCE [LARGE SCALE GENOMIC DNA]</scope>
    <source>
        <strain evidence="4 5">PHM034</strain>
    </source>
</reference>
<organism evidence="4 5">
    <name type="scientific">Streptomyces tuirus</name>
    <dbReference type="NCBI Taxonomy" id="68278"/>
    <lineage>
        <taxon>Bacteria</taxon>
        <taxon>Bacillati</taxon>
        <taxon>Actinomycetota</taxon>
        <taxon>Actinomycetes</taxon>
        <taxon>Kitasatosporales</taxon>
        <taxon>Streptomycetaceae</taxon>
        <taxon>Streptomyces</taxon>
    </lineage>
</organism>
<keyword evidence="2" id="KW-1133">Transmembrane helix</keyword>
<dbReference type="InterPro" id="IPR011600">
    <property type="entry name" value="Pept_C14_caspase"/>
</dbReference>
<keyword evidence="2" id="KW-0472">Membrane</keyword>
<evidence type="ECO:0000313" key="4">
    <source>
        <dbReference type="EMBL" id="MBR8638370.1"/>
    </source>
</evidence>
<dbReference type="InterPro" id="IPR052039">
    <property type="entry name" value="Caspase-related_regulators"/>
</dbReference>
<name>A0A941J170_9ACTN</name>
<feature type="compositionally biased region" description="Low complexity" evidence="1">
    <location>
        <begin position="437"/>
        <end position="448"/>
    </location>
</feature>
<dbReference type="SUPFAM" id="SSF52129">
    <property type="entry name" value="Caspase-like"/>
    <property type="match status" value="1"/>
</dbReference>
<dbReference type="PROSITE" id="PS00018">
    <property type="entry name" value="EF_HAND_1"/>
    <property type="match status" value="1"/>
</dbReference>
<keyword evidence="2" id="KW-0812">Transmembrane</keyword>
<dbReference type="Pfam" id="PF00656">
    <property type="entry name" value="Peptidase_C14"/>
    <property type="match status" value="1"/>
</dbReference>
<evidence type="ECO:0000313" key="5">
    <source>
        <dbReference type="Proteomes" id="UP000682308"/>
    </source>
</evidence>
<keyword evidence="5" id="KW-1185">Reference proteome</keyword>
<dbReference type="PANTHER" id="PTHR22576">
    <property type="entry name" value="MUCOSA ASSOCIATED LYMPHOID TISSUE LYMPHOMA TRANSLOCATION PROTEIN 1/PARACASPASE"/>
    <property type="match status" value="1"/>
</dbReference>
<evidence type="ECO:0000259" key="3">
    <source>
        <dbReference type="Pfam" id="PF00656"/>
    </source>
</evidence>
<dbReference type="PANTHER" id="PTHR22576:SF37">
    <property type="entry name" value="MUCOSA-ASSOCIATED LYMPHOID TISSUE LYMPHOMA TRANSLOCATION PROTEIN 1"/>
    <property type="match status" value="1"/>
</dbReference>
<evidence type="ECO:0000256" key="1">
    <source>
        <dbReference type="SAM" id="MobiDB-lite"/>
    </source>
</evidence>
<gene>
    <name evidence="4" type="ORF">KEF29_01280</name>
</gene>
<feature type="region of interest" description="Disordered" evidence="1">
    <location>
        <begin position="420"/>
        <end position="510"/>
    </location>
</feature>
<accession>A0A941J170</accession>
<dbReference type="GO" id="GO:0004197">
    <property type="term" value="F:cysteine-type endopeptidase activity"/>
    <property type="evidence" value="ECO:0007669"/>
    <property type="project" value="InterPro"/>
</dbReference>
<dbReference type="AlphaFoldDB" id="A0A941J170"/>
<dbReference type="NCBIfam" id="NF047832">
    <property type="entry name" value="caspase_w_EACC1"/>
    <property type="match status" value="1"/>
</dbReference>
<feature type="domain" description="Peptidase C14 caspase" evidence="3">
    <location>
        <begin position="5"/>
        <end position="243"/>
    </location>
</feature>
<dbReference type="Gene3D" id="3.40.50.1460">
    <property type="match status" value="1"/>
</dbReference>
<proteinExistence type="predicted"/>
<evidence type="ECO:0000256" key="2">
    <source>
        <dbReference type="SAM" id="Phobius"/>
    </source>
</evidence>
<protein>
    <submittedName>
        <fullName evidence="4">Caspase family protein</fullName>
    </submittedName>
</protein>
<feature type="transmembrane region" description="Helical" evidence="2">
    <location>
        <begin position="513"/>
        <end position="533"/>
    </location>
</feature>
<dbReference type="InterPro" id="IPR029030">
    <property type="entry name" value="Caspase-like_dom_sf"/>
</dbReference>
<dbReference type="GO" id="GO:0006508">
    <property type="term" value="P:proteolysis"/>
    <property type="evidence" value="ECO:0007669"/>
    <property type="project" value="InterPro"/>
</dbReference>
<sequence length="633" mass="67492">MTDSRHALIIANDRYADQGLRKLRAPAQDARALAGVLHDVRIGDFEVEVVSNASADAMRRQIQRFFNDRRRDDTLLLHFSCHGLKSESGELYFAASDTEPRLLDATAIPAQFVHGCMSRTKAGRTVLFLDCCYGGAFSRGSSSVRASGDVNVLESFPRDRPVGGRGWAVITASDSMEYAFEGDQLAEDSAPRPSVFTHAVVQGLGTGEADLDADGEVSLDDLYDYVYEHVREQNPNQTPKKTVEMRGEFHLAHSRRGRIKIAAVPTPASLRAALDSDNVLTRQGAVLELENRLRDESLPVAEGARQNLVEVAGNDIRQIAALANRALREIHLAPSPDRLDFGLVPRGSPCQEQSVTMNGPPLARHCVAQPTQAWLRVEPTADGLRVGVDTAAEGHLSGDIALKGVADEVVVHVEAVVGPAHEPAPPRFPAPSPRPAPCRGSVSPGRVCTTRRRRSSSPRPPGPRTQTPAFPASCPQARDPHTTEACARTPGFVTPATGTPPAREDSRPGRAPAFAGAALGLAVAAVITFIMAVQSAAEAVAERSEAGVGGNIEDNIRAHGALTPLTVCLITAALALVAGALARHDLGTRRARYSQQAASGTRTLTSVAKGVAIPVLILAVLIGITYLVGREQW</sequence>
<feature type="transmembrane region" description="Helical" evidence="2">
    <location>
        <begin position="603"/>
        <end position="628"/>
    </location>
</feature>
<dbReference type="InterPro" id="IPR018247">
    <property type="entry name" value="EF_Hand_1_Ca_BS"/>
</dbReference>
<feature type="transmembrane region" description="Helical" evidence="2">
    <location>
        <begin position="561"/>
        <end position="582"/>
    </location>
</feature>